<feature type="chain" id="PRO_5020609074" evidence="1">
    <location>
        <begin position="28"/>
        <end position="214"/>
    </location>
</feature>
<evidence type="ECO:0000313" key="2">
    <source>
        <dbReference type="EMBL" id="TKK70170.1"/>
    </source>
</evidence>
<dbReference type="Proteomes" id="UP000305848">
    <property type="component" value="Unassembled WGS sequence"/>
</dbReference>
<dbReference type="AlphaFoldDB" id="A0A4U3L597"/>
<protein>
    <submittedName>
        <fullName evidence="2">Uncharacterized protein</fullName>
    </submittedName>
</protein>
<evidence type="ECO:0000313" key="3">
    <source>
        <dbReference type="Proteomes" id="UP000305848"/>
    </source>
</evidence>
<keyword evidence="3" id="KW-1185">Reference proteome</keyword>
<feature type="signal peptide" evidence="1">
    <location>
        <begin position="1"/>
        <end position="27"/>
    </location>
</feature>
<dbReference type="EMBL" id="SZQL01000003">
    <property type="protein sequence ID" value="TKK70170.1"/>
    <property type="molecule type" value="Genomic_DNA"/>
</dbReference>
<name>A0A4U3L597_9BACT</name>
<keyword evidence="1" id="KW-0732">Signal</keyword>
<comment type="caution">
    <text evidence="2">The sequence shown here is derived from an EMBL/GenBank/DDBJ whole genome shotgun (WGS) entry which is preliminary data.</text>
</comment>
<proteinExistence type="predicted"/>
<reference evidence="2 3" key="1">
    <citation type="submission" date="2019-05" db="EMBL/GenBank/DDBJ databases">
        <title>Panacibacter sp. strain 17mud1-8 Genome sequencing and assembly.</title>
        <authorList>
            <person name="Chhetri G."/>
        </authorList>
    </citation>
    <scope>NUCLEOTIDE SEQUENCE [LARGE SCALE GENOMIC DNA]</scope>
    <source>
        <strain evidence="2 3">17mud1-8</strain>
    </source>
</reference>
<sequence length="214" mass="23661">MKLNSHVQAAFAALLFTGLLSCQKDMATITNKTSDAATDSAVKRANAANAFTTYTIRAGQHYCVGNSYPSFEAPALYFTVQFDSSAIYQSKNPQNQHDENKLYGFSDNNSLHHQYSARFGWRWCNNELELSAYTYNKGVRSDKVLGAVPIGVENKCAIIVRGDHYDFVVNGVITSVPRASKTVKAKGYNLLPYFGGDEVAPHTVTIKIREDKSL</sequence>
<organism evidence="2 3">
    <name type="scientific">Ilyomonas limi</name>
    <dbReference type="NCBI Taxonomy" id="2575867"/>
    <lineage>
        <taxon>Bacteria</taxon>
        <taxon>Pseudomonadati</taxon>
        <taxon>Bacteroidota</taxon>
        <taxon>Chitinophagia</taxon>
        <taxon>Chitinophagales</taxon>
        <taxon>Chitinophagaceae</taxon>
        <taxon>Ilyomonas</taxon>
    </lineage>
</organism>
<dbReference type="RefSeq" id="WP_137260715.1">
    <property type="nucleotide sequence ID" value="NZ_SZQL01000003.1"/>
</dbReference>
<dbReference type="OrthoDB" id="652507at2"/>
<dbReference type="PROSITE" id="PS51257">
    <property type="entry name" value="PROKAR_LIPOPROTEIN"/>
    <property type="match status" value="1"/>
</dbReference>
<evidence type="ECO:0000256" key="1">
    <source>
        <dbReference type="SAM" id="SignalP"/>
    </source>
</evidence>
<gene>
    <name evidence="2" type="ORF">FC093_05320</name>
</gene>
<accession>A0A4U3L597</accession>